<dbReference type="EMBL" id="JARMAB010000012">
    <property type="protein sequence ID" value="MED1203329.1"/>
    <property type="molecule type" value="Genomic_DNA"/>
</dbReference>
<feature type="domain" description="Nitroreductase" evidence="9">
    <location>
        <begin position="7"/>
        <end position="165"/>
    </location>
</feature>
<comment type="cofactor">
    <cofactor evidence="1 8">
        <name>FMN</name>
        <dbReference type="ChEBI" id="CHEBI:58210"/>
    </cofactor>
</comment>
<name>A0ABU6MF77_9BACI</name>
<dbReference type="RefSeq" id="WP_066269044.1">
    <property type="nucleotide sequence ID" value="NZ_JARMAB010000012.1"/>
</dbReference>
<evidence type="ECO:0000256" key="8">
    <source>
        <dbReference type="PIRNR" id="PIRNR000232"/>
    </source>
</evidence>
<evidence type="ECO:0000256" key="4">
    <source>
        <dbReference type="ARBA" id="ARBA00022643"/>
    </source>
</evidence>
<organism evidence="10 11">
    <name type="scientific">Heyndrickxia acidicola</name>
    <dbReference type="NCBI Taxonomy" id="209389"/>
    <lineage>
        <taxon>Bacteria</taxon>
        <taxon>Bacillati</taxon>
        <taxon>Bacillota</taxon>
        <taxon>Bacilli</taxon>
        <taxon>Bacillales</taxon>
        <taxon>Bacillaceae</taxon>
        <taxon>Heyndrickxia</taxon>
    </lineage>
</organism>
<reference evidence="10 11" key="1">
    <citation type="submission" date="2023-03" db="EMBL/GenBank/DDBJ databases">
        <title>Bacillus Genome Sequencing.</title>
        <authorList>
            <person name="Dunlap C."/>
        </authorList>
    </citation>
    <scope>NUCLEOTIDE SEQUENCE [LARGE SCALE GENOMIC DNA]</scope>
    <source>
        <strain evidence="10 11">B-23453</strain>
    </source>
</reference>
<dbReference type="Gene3D" id="3.40.109.10">
    <property type="entry name" value="NADH Oxidase"/>
    <property type="match status" value="1"/>
</dbReference>
<evidence type="ECO:0000256" key="6">
    <source>
        <dbReference type="ARBA" id="ARBA00023002"/>
    </source>
</evidence>
<evidence type="ECO:0000256" key="3">
    <source>
        <dbReference type="ARBA" id="ARBA00022630"/>
    </source>
</evidence>
<keyword evidence="11" id="KW-1185">Reference proteome</keyword>
<evidence type="ECO:0000256" key="1">
    <source>
        <dbReference type="ARBA" id="ARBA00001917"/>
    </source>
</evidence>
<sequence length="188" mass="21225">MELAQLIKERRTVNAYEDRPVSVELVKELLDTAMWAPNHRMTQPFRFILTVGDGRKRLAEVSRNVAKKKEKDPDLREKAGEAGYQKLMGSPVLLTVVMKEDPNLGIREEDYATASCVIQNLHLLALEKELGMAWKTPAYILQSDFREAIGVEPGEKIVGLVHLGYPAKIPPAKTRKPLDELLTIIDHE</sequence>
<evidence type="ECO:0000313" key="11">
    <source>
        <dbReference type="Proteomes" id="UP001341444"/>
    </source>
</evidence>
<dbReference type="SUPFAM" id="SSF55469">
    <property type="entry name" value="FMN-dependent nitroreductase-like"/>
    <property type="match status" value="1"/>
</dbReference>
<evidence type="ECO:0000313" key="10">
    <source>
        <dbReference type="EMBL" id="MED1203329.1"/>
    </source>
</evidence>
<dbReference type="PANTHER" id="PTHR43821:SF1">
    <property type="entry name" value="NAD(P)H NITROREDUCTASE YDJA-RELATED"/>
    <property type="match status" value="1"/>
</dbReference>
<dbReference type="InterPro" id="IPR026021">
    <property type="entry name" value="YdjA-like"/>
</dbReference>
<dbReference type="CDD" id="cd02135">
    <property type="entry name" value="YdjA-like"/>
    <property type="match status" value="1"/>
</dbReference>
<keyword evidence="5 8" id="KW-0521">NADP</keyword>
<dbReference type="Proteomes" id="UP001341444">
    <property type="component" value="Unassembled WGS sequence"/>
</dbReference>
<dbReference type="PIRSF" id="PIRSF000232">
    <property type="entry name" value="YdjA"/>
    <property type="match status" value="1"/>
</dbReference>
<comment type="similarity">
    <text evidence="2 8">Belongs to the nitroreductase family.</text>
</comment>
<evidence type="ECO:0000256" key="7">
    <source>
        <dbReference type="ARBA" id="ARBA00023027"/>
    </source>
</evidence>
<protein>
    <recommendedName>
        <fullName evidence="8">Putative NAD(P)H nitroreductase</fullName>
        <ecNumber evidence="8">1.-.-.-</ecNumber>
    </recommendedName>
</protein>
<keyword evidence="6 8" id="KW-0560">Oxidoreductase</keyword>
<evidence type="ECO:0000259" key="9">
    <source>
        <dbReference type="Pfam" id="PF00881"/>
    </source>
</evidence>
<dbReference type="PANTHER" id="PTHR43821">
    <property type="entry name" value="NAD(P)H NITROREDUCTASE YDJA-RELATED"/>
    <property type="match status" value="1"/>
</dbReference>
<dbReference type="EC" id="1.-.-.-" evidence="8"/>
<dbReference type="InterPro" id="IPR000415">
    <property type="entry name" value="Nitroreductase-like"/>
</dbReference>
<evidence type="ECO:0000256" key="2">
    <source>
        <dbReference type="ARBA" id="ARBA00007118"/>
    </source>
</evidence>
<gene>
    <name evidence="10" type="ORF">P4T90_09585</name>
</gene>
<keyword evidence="4 8" id="KW-0288">FMN</keyword>
<dbReference type="Pfam" id="PF00881">
    <property type="entry name" value="Nitroreductase"/>
    <property type="match status" value="1"/>
</dbReference>
<keyword evidence="7 8" id="KW-0520">NAD</keyword>
<accession>A0ABU6MF77</accession>
<dbReference type="InterPro" id="IPR029479">
    <property type="entry name" value="Nitroreductase"/>
</dbReference>
<evidence type="ECO:0000256" key="5">
    <source>
        <dbReference type="ARBA" id="ARBA00022857"/>
    </source>
</evidence>
<proteinExistence type="inferred from homology"/>
<comment type="caution">
    <text evidence="10">The sequence shown here is derived from an EMBL/GenBank/DDBJ whole genome shotgun (WGS) entry which is preliminary data.</text>
</comment>
<keyword evidence="3 8" id="KW-0285">Flavoprotein</keyword>
<dbReference type="InterPro" id="IPR052530">
    <property type="entry name" value="NAD(P)H_nitroreductase"/>
</dbReference>